<accession>A0A8H6J1B3</accession>
<keyword evidence="3" id="KW-1185">Reference proteome</keyword>
<evidence type="ECO:0000313" key="2">
    <source>
        <dbReference type="EMBL" id="KAF6804315.1"/>
    </source>
</evidence>
<feature type="region of interest" description="Disordered" evidence="1">
    <location>
        <begin position="325"/>
        <end position="347"/>
    </location>
</feature>
<organism evidence="2 3">
    <name type="scientific">Colletotrichum sojae</name>
    <dbReference type="NCBI Taxonomy" id="2175907"/>
    <lineage>
        <taxon>Eukaryota</taxon>
        <taxon>Fungi</taxon>
        <taxon>Dikarya</taxon>
        <taxon>Ascomycota</taxon>
        <taxon>Pezizomycotina</taxon>
        <taxon>Sordariomycetes</taxon>
        <taxon>Hypocreomycetidae</taxon>
        <taxon>Glomerellales</taxon>
        <taxon>Glomerellaceae</taxon>
        <taxon>Colletotrichum</taxon>
        <taxon>Colletotrichum orchidearum species complex</taxon>
    </lineage>
</organism>
<dbReference type="Proteomes" id="UP000652219">
    <property type="component" value="Unassembled WGS sequence"/>
</dbReference>
<feature type="compositionally biased region" description="Basic and acidic residues" evidence="1">
    <location>
        <begin position="805"/>
        <end position="818"/>
    </location>
</feature>
<evidence type="ECO:0000313" key="3">
    <source>
        <dbReference type="Proteomes" id="UP000652219"/>
    </source>
</evidence>
<sequence>MASHTYPGFFPGAAEKRQDDDGSVNYATTDDGWTHDEESNAGERPAAPANISPVSASSVLIDFSDAGDASHSERNLGDNTLDNHASDRDLLDRPEMALSPGPSLDAHNYSSLNPESPPFSPSSTSSYADARQSLDSSDDEIASFKARIKDLENGHETLKRSNDNLDTVNEMMKHQLEEHESHIEKLKGQLAESEHLRTRAQKTAVDFSEKNERLTLSLDELKRDREEFEPQIAEYKNKLAGALSSNRPLHDSLNDMQSRLLNTVHHIKEIEAFARSFLTDHPEHTGAFASVGLVPPGEGQQYDSSGHIEAEALISFDEPILDLPTPPSQDAIPPESETPAHKDCSSLQTPQVPVNYLDDDVPVQHDAINQPLMDAQSDMSNPSSAVTAPAGLSWTPASACLYESEFDKERAIRSHQGPRPVGRVPGMFIHGIRFVRQHTEQKLTREDDIPDVASRHVIMSDLPDEVHVQRVLEHVRGGRVLKAQLLTVKHDGGCRNMAYIEFADAGDAIEFFRFTRRREFGFFVNDRAVRAHVELPGTDSYPLSDGLQHKLSEGCTRCLSVTDFPVVHLHAVLNFAGLSRNYADVVTHFALCEDGRFEISFADIKTAITVRDCILRSKFYGGDRRAEGVLFRSDPCDAPLDGLQVPFLPIESTSDVSILDPEHARRFMTDEERVLDSERLLEEIAAAADPDDPDTFHPQDQRKNIIWEKSVIWDDIPIYMAYEPGQRRQVPHQRDPASGAVRHQYHGGWTMSLDESRKMWLHYNHDSPHPWTQQTADLWYAATGDIDIRKVKLYLQSKQAAANEDNERLTDTCDDRSRSSRSRSSSTTAVSTEMPTKQ</sequence>
<proteinExistence type="predicted"/>
<feature type="region of interest" description="Disordered" evidence="1">
    <location>
        <begin position="1"/>
        <end position="138"/>
    </location>
</feature>
<dbReference type="EMBL" id="WIGN01000212">
    <property type="protein sequence ID" value="KAF6804315.1"/>
    <property type="molecule type" value="Genomic_DNA"/>
</dbReference>
<evidence type="ECO:0000256" key="1">
    <source>
        <dbReference type="SAM" id="MobiDB-lite"/>
    </source>
</evidence>
<reference evidence="2 3" key="1">
    <citation type="journal article" date="2020" name="Phytopathology">
        <title>Genome Sequence Resources of Colletotrichum truncatum, C. plurivorum, C. musicola, and C. sojae: Four Species Pathogenic to Soybean (Glycine max).</title>
        <authorList>
            <person name="Rogerio F."/>
            <person name="Boufleur T.R."/>
            <person name="Ciampi-Guillardi M."/>
            <person name="Sukno S.A."/>
            <person name="Thon M.R."/>
            <person name="Massola Junior N.S."/>
            <person name="Baroncelli R."/>
        </authorList>
    </citation>
    <scope>NUCLEOTIDE SEQUENCE [LARGE SCALE GENOMIC DNA]</scope>
    <source>
        <strain evidence="2 3">LFN0009</strain>
    </source>
</reference>
<evidence type="ECO:0008006" key="4">
    <source>
        <dbReference type="Google" id="ProtNLM"/>
    </source>
</evidence>
<dbReference type="SUPFAM" id="SSF54928">
    <property type="entry name" value="RNA-binding domain, RBD"/>
    <property type="match status" value="1"/>
</dbReference>
<dbReference type="InterPro" id="IPR035979">
    <property type="entry name" value="RBD_domain_sf"/>
</dbReference>
<feature type="region of interest" description="Disordered" evidence="1">
    <location>
        <begin position="799"/>
        <end position="838"/>
    </location>
</feature>
<gene>
    <name evidence="2" type="ORF">CSOJ01_10284</name>
</gene>
<dbReference type="GO" id="GO:0003676">
    <property type="term" value="F:nucleic acid binding"/>
    <property type="evidence" value="ECO:0007669"/>
    <property type="project" value="InterPro"/>
</dbReference>
<protein>
    <recommendedName>
        <fullName evidence="4">RRM domain-containing protein</fullName>
    </recommendedName>
</protein>
<name>A0A8H6J1B3_9PEZI</name>
<dbReference type="AlphaFoldDB" id="A0A8H6J1B3"/>
<feature type="compositionally biased region" description="Basic and acidic residues" evidence="1">
    <location>
        <begin position="84"/>
        <end position="95"/>
    </location>
</feature>
<feature type="compositionally biased region" description="Polar residues" evidence="1">
    <location>
        <begin position="827"/>
        <end position="838"/>
    </location>
</feature>
<comment type="caution">
    <text evidence="2">The sequence shown here is derived from an EMBL/GenBank/DDBJ whole genome shotgun (WGS) entry which is preliminary data.</text>
</comment>